<protein>
    <recommendedName>
        <fullName evidence="2">ATP-grasp domain-containing protein</fullName>
    </recommendedName>
</protein>
<keyword evidence="4" id="KW-1185">Reference proteome</keyword>
<proteinExistence type="predicted"/>
<evidence type="ECO:0000259" key="2">
    <source>
        <dbReference type="PROSITE" id="PS50975"/>
    </source>
</evidence>
<reference evidence="3 4" key="1">
    <citation type="submission" date="2022-09" db="EMBL/GenBank/DDBJ databases">
        <authorList>
            <person name="Han X.L."/>
            <person name="Wang Q."/>
            <person name="Lu T."/>
        </authorList>
    </citation>
    <scope>NUCLEOTIDE SEQUENCE [LARGE SCALE GENOMIC DNA]</scope>
    <source>
        <strain evidence="3 4">WQ 127069</strain>
    </source>
</reference>
<sequence length="446" mass="50181">MTGAERVPRIHCGTFDAETCWRDERLTRLPSIPDLQTRNLVNAMDELLFVFCRDQDVLLTRYAMDEAHRHYLQEIGFHFTCNKVDLDISDHAASNEMNIFERLKATLPYLLFNPQLPKNAELEPFAILKGMDVLAEQQGWTVHAPSLEIVKHVNSKAYSTELKDKLGIWNVSQFVRSHVELDRIGKKLLDAGVFLIKDTFGVSGKGNLLISTESMLNRVSAYISKQEKTDKETLFIVEPLLNKEVDFSCQFEILPDGGFHLISVQQVLNADFAYQGSITAAPPLLRQLERDGYWVLMQDVAVQLYKSGYFGHVCVDSMVLQGGSIVPLVEINARKSMSLIKHQLDNYLGAHSLEGYLTYVSMVGSNPISFGDVLHAMEYEGLLYKDGRRHGIIPLSANTFKVNQQQAGRYKARMYVSIVASDLAEGEQLVSRLRSLLSSLAITVSS</sequence>
<dbReference type="RefSeq" id="WP_262688543.1">
    <property type="nucleotide sequence ID" value="NZ_JAOQIO010000124.1"/>
</dbReference>
<feature type="domain" description="ATP-grasp" evidence="2">
    <location>
        <begin position="160"/>
        <end position="361"/>
    </location>
</feature>
<dbReference type="Proteomes" id="UP001652445">
    <property type="component" value="Unassembled WGS sequence"/>
</dbReference>
<evidence type="ECO:0000313" key="4">
    <source>
        <dbReference type="Proteomes" id="UP001652445"/>
    </source>
</evidence>
<gene>
    <name evidence="3" type="ORF">OB236_37450</name>
</gene>
<dbReference type="EMBL" id="JAOQIO010000124">
    <property type="protein sequence ID" value="MCU6797824.1"/>
    <property type="molecule type" value="Genomic_DNA"/>
</dbReference>
<comment type="caution">
    <text evidence="3">The sequence shown here is derived from an EMBL/GenBank/DDBJ whole genome shotgun (WGS) entry which is preliminary data.</text>
</comment>
<dbReference type="InterPro" id="IPR011761">
    <property type="entry name" value="ATP-grasp"/>
</dbReference>
<evidence type="ECO:0000256" key="1">
    <source>
        <dbReference type="PROSITE-ProRule" id="PRU00409"/>
    </source>
</evidence>
<organism evidence="3 4">
    <name type="scientific">Paenibacillus baimaensis</name>
    <dbReference type="NCBI Taxonomy" id="2982185"/>
    <lineage>
        <taxon>Bacteria</taxon>
        <taxon>Bacillati</taxon>
        <taxon>Bacillota</taxon>
        <taxon>Bacilli</taxon>
        <taxon>Bacillales</taxon>
        <taxon>Paenibacillaceae</taxon>
        <taxon>Paenibacillus</taxon>
    </lineage>
</organism>
<dbReference type="SUPFAM" id="SSF56059">
    <property type="entry name" value="Glutathione synthetase ATP-binding domain-like"/>
    <property type="match status" value="1"/>
</dbReference>
<keyword evidence="1" id="KW-0547">Nucleotide-binding</keyword>
<name>A0ABT2UT38_9BACL</name>
<keyword evidence="1" id="KW-0067">ATP-binding</keyword>
<evidence type="ECO:0000313" key="3">
    <source>
        <dbReference type="EMBL" id="MCU6797824.1"/>
    </source>
</evidence>
<accession>A0ABT2UT38</accession>
<dbReference type="PROSITE" id="PS50975">
    <property type="entry name" value="ATP_GRASP"/>
    <property type="match status" value="1"/>
</dbReference>